<keyword evidence="3" id="KW-1185">Reference proteome</keyword>
<dbReference type="AlphaFoldDB" id="A0A2M9CF62"/>
<evidence type="ECO:0000256" key="1">
    <source>
        <dbReference type="SAM" id="MobiDB-lite"/>
    </source>
</evidence>
<proteinExistence type="predicted"/>
<protein>
    <submittedName>
        <fullName evidence="2">Uncharacterized protein</fullName>
    </submittedName>
</protein>
<accession>A0A2M9CF62</accession>
<dbReference type="OrthoDB" id="4981253at2"/>
<name>A0A2M9CF62_9MICO</name>
<evidence type="ECO:0000313" key="3">
    <source>
        <dbReference type="Proteomes" id="UP000228758"/>
    </source>
</evidence>
<dbReference type="EMBL" id="PGFF01000001">
    <property type="protein sequence ID" value="PJJ70519.1"/>
    <property type="molecule type" value="Genomic_DNA"/>
</dbReference>
<reference evidence="2 3" key="1">
    <citation type="submission" date="2017-11" db="EMBL/GenBank/DDBJ databases">
        <title>Genomic Encyclopedia of Archaeal and Bacterial Type Strains, Phase II (KMG-II): From Individual Species to Whole Genera.</title>
        <authorList>
            <person name="Goeker M."/>
        </authorList>
    </citation>
    <scope>NUCLEOTIDE SEQUENCE [LARGE SCALE GENOMIC DNA]</scope>
    <source>
        <strain evidence="2 3">DSM 27393</strain>
    </source>
</reference>
<dbReference type="Proteomes" id="UP000228758">
    <property type="component" value="Unassembled WGS sequence"/>
</dbReference>
<organism evidence="2 3">
    <name type="scientific">Diaminobutyricimonas aerilata</name>
    <dbReference type="NCBI Taxonomy" id="1162967"/>
    <lineage>
        <taxon>Bacteria</taxon>
        <taxon>Bacillati</taxon>
        <taxon>Actinomycetota</taxon>
        <taxon>Actinomycetes</taxon>
        <taxon>Micrococcales</taxon>
        <taxon>Microbacteriaceae</taxon>
        <taxon>Diaminobutyricimonas</taxon>
    </lineage>
</organism>
<feature type="region of interest" description="Disordered" evidence="1">
    <location>
        <begin position="20"/>
        <end position="41"/>
    </location>
</feature>
<sequence>MTDRERLRWWERLNKSLRPFMGPAQLGPFDEAPRPSSTGKPCPLCGAPLDTHVIERGAGSTRLHCPAPVPTP</sequence>
<evidence type="ECO:0000313" key="2">
    <source>
        <dbReference type="EMBL" id="PJJ70519.1"/>
    </source>
</evidence>
<comment type="caution">
    <text evidence="2">The sequence shown here is derived from an EMBL/GenBank/DDBJ whole genome shotgun (WGS) entry which is preliminary data.</text>
</comment>
<gene>
    <name evidence="2" type="ORF">CLV46_0041</name>
</gene>
<dbReference type="RefSeq" id="WP_100362930.1">
    <property type="nucleotide sequence ID" value="NZ_PGFF01000001.1"/>
</dbReference>